<feature type="domain" description="AsmA" evidence="3">
    <location>
        <begin position="200"/>
        <end position="559"/>
    </location>
</feature>
<dbReference type="AlphaFoldDB" id="A0A370FKH4"/>
<gene>
    <name evidence="4" type="ORF">DFR41_103449</name>
</gene>
<evidence type="ECO:0000256" key="2">
    <source>
        <dbReference type="SAM" id="Phobius"/>
    </source>
</evidence>
<feature type="transmembrane region" description="Helical" evidence="2">
    <location>
        <begin position="24"/>
        <end position="44"/>
    </location>
</feature>
<feature type="domain" description="AsmA" evidence="3">
    <location>
        <begin position="22"/>
        <end position="143"/>
    </location>
</feature>
<dbReference type="Pfam" id="PF05170">
    <property type="entry name" value="AsmA"/>
    <property type="match status" value="2"/>
</dbReference>
<feature type="region of interest" description="Disordered" evidence="1">
    <location>
        <begin position="660"/>
        <end position="682"/>
    </location>
</feature>
<keyword evidence="2" id="KW-0812">Transmembrane</keyword>
<dbReference type="Proteomes" id="UP000255265">
    <property type="component" value="Unassembled WGS sequence"/>
</dbReference>
<accession>A0A370FKH4</accession>
<dbReference type="InterPro" id="IPR007844">
    <property type="entry name" value="AsmA"/>
</dbReference>
<proteinExistence type="predicted"/>
<dbReference type="PANTHER" id="PTHR30441:SF9">
    <property type="entry name" value="ASMA FAMILY PROTEIN YHJG"/>
    <property type="match status" value="1"/>
</dbReference>
<comment type="caution">
    <text evidence="4">The sequence shown here is derived from an EMBL/GenBank/DDBJ whole genome shotgun (WGS) entry which is preliminary data.</text>
</comment>
<keyword evidence="2" id="KW-0472">Membrane</keyword>
<dbReference type="GO" id="GO:0005886">
    <property type="term" value="C:plasma membrane"/>
    <property type="evidence" value="ECO:0007669"/>
    <property type="project" value="TreeGrafter"/>
</dbReference>
<organism evidence="4 5">
    <name type="scientific">Pseudacidovorax intermedius</name>
    <dbReference type="NCBI Taxonomy" id="433924"/>
    <lineage>
        <taxon>Bacteria</taxon>
        <taxon>Pseudomonadati</taxon>
        <taxon>Pseudomonadota</taxon>
        <taxon>Betaproteobacteria</taxon>
        <taxon>Burkholderiales</taxon>
        <taxon>Comamonadaceae</taxon>
        <taxon>Pseudacidovorax</taxon>
    </lineage>
</organism>
<dbReference type="STRING" id="433924.NS331_12280"/>
<dbReference type="EMBL" id="QQAV01000003">
    <property type="protein sequence ID" value="RDI26289.1"/>
    <property type="molecule type" value="Genomic_DNA"/>
</dbReference>
<dbReference type="GO" id="GO:0090313">
    <property type="term" value="P:regulation of protein targeting to membrane"/>
    <property type="evidence" value="ECO:0007669"/>
    <property type="project" value="TreeGrafter"/>
</dbReference>
<dbReference type="PANTHER" id="PTHR30441">
    <property type="entry name" value="DUF748 DOMAIN-CONTAINING PROTEIN"/>
    <property type="match status" value="1"/>
</dbReference>
<evidence type="ECO:0000313" key="4">
    <source>
        <dbReference type="EMBL" id="RDI26289.1"/>
    </source>
</evidence>
<name>A0A370FKH4_9BURK</name>
<evidence type="ECO:0000313" key="5">
    <source>
        <dbReference type="Proteomes" id="UP000255265"/>
    </source>
</evidence>
<protein>
    <recommendedName>
        <fullName evidence="3">AsmA domain-containing protein</fullName>
    </recommendedName>
</protein>
<evidence type="ECO:0000259" key="3">
    <source>
        <dbReference type="Pfam" id="PF05170"/>
    </source>
</evidence>
<dbReference type="OrthoDB" id="5749006at2"/>
<evidence type="ECO:0000256" key="1">
    <source>
        <dbReference type="SAM" id="MobiDB-lite"/>
    </source>
</evidence>
<keyword evidence="5" id="KW-1185">Reference proteome</keyword>
<keyword evidence="2" id="KW-1133">Transmembrane helix</keyword>
<dbReference type="RefSeq" id="WP_114802826.1">
    <property type="nucleotide sequence ID" value="NZ_QQAV01000003.1"/>
</dbReference>
<dbReference type="InterPro" id="IPR052894">
    <property type="entry name" value="AsmA-related"/>
</dbReference>
<reference evidence="4 5" key="1">
    <citation type="submission" date="2018-07" db="EMBL/GenBank/DDBJ databases">
        <title>Genomic Encyclopedia of Type Strains, Phase IV (KMG-IV): sequencing the most valuable type-strain genomes for metagenomic binning, comparative biology and taxonomic classification.</title>
        <authorList>
            <person name="Goeker M."/>
        </authorList>
    </citation>
    <scope>NUCLEOTIDE SEQUENCE [LARGE SCALE GENOMIC DNA]</scope>
    <source>
        <strain evidence="4 5">DSM 21352</strain>
    </source>
</reference>
<sequence>MHPSPATAPAAAVPPRGGRWLRRILIALAILIVAVVLIVLFFPWDVLRGPINRYVSEKTGRRFEITRHLDVKPGLRTARITLDGIEFDNPKWARDPLLVGADKAEIDIRIWPLLRKQVDIPRLMLSAPRIGLQMEEDGRKTWALEKGDDGEAGRGTTPRIGVLQVDGGHLDFLAKHLGVDMRVDFAFDTQKGDMPLSYQMKGRYQSQPLSAQGRTGNVLLLTQAGVPPFPFEIHATAGGTRLDATGSMAALTELDGVDAKVRLKGRNLGDLYRLIGVALPDTSPYQVEGRLLKTGKTWQAQQLAGKLGLSDIGGELQFEKGAARPKLSGKLASKVMDMDDLGPLIGLPPTERSAKAVEGVEAPATLEKTRRRGADVRVLPTAPLDFERLRAMDADVRYTAERIRNVREVPLQRGSVQVALKDGVLELKPLDLGVAGGSIQGAVRIDGSRNPADIRMALDVKALQLNQLIPKVESTKSSLGRLDGRINLAGQGTSVANWLGAASGDVAAMTGRGQFSNLLLEIAGLDGGEVLEFLLRGDKNVRMRCAALAFDVNKGVMNGRTLIFDTDDTLFTATGQASLKDETLDFVIRPQPKDKSILSLRTPLTVRGHFGDPRPGVEAAPLVARGAAALALGAINPLLALAATVETGPGEDADCAGALAEARRPESSEAAQAAERAKAVRR</sequence>